<dbReference type="RefSeq" id="WP_092733257.1">
    <property type="nucleotide sequence ID" value="NZ_FNPC01000006.1"/>
</dbReference>
<feature type="transmembrane region" description="Helical" evidence="1">
    <location>
        <begin position="123"/>
        <end position="143"/>
    </location>
</feature>
<feature type="transmembrane region" description="Helical" evidence="1">
    <location>
        <begin position="12"/>
        <end position="30"/>
    </location>
</feature>
<feature type="transmembrane region" description="Helical" evidence="1">
    <location>
        <begin position="265"/>
        <end position="289"/>
    </location>
</feature>
<dbReference type="AlphaFoldDB" id="A0A1H3KTK6"/>
<accession>A0A1H3KTK6</accession>
<dbReference type="OrthoDB" id="308209at2157"/>
<feature type="transmembrane region" description="Helical" evidence="1">
    <location>
        <begin position="229"/>
        <end position="253"/>
    </location>
</feature>
<dbReference type="Pfam" id="PF01889">
    <property type="entry name" value="DUF63"/>
    <property type="match status" value="1"/>
</dbReference>
<evidence type="ECO:0000313" key="2">
    <source>
        <dbReference type="EMBL" id="SDY55346.1"/>
    </source>
</evidence>
<feature type="transmembrane region" description="Helical" evidence="1">
    <location>
        <begin position="155"/>
        <end position="176"/>
    </location>
</feature>
<sequence length="292" mass="29083">MVLLPEGFGLPPLPHLVGLLVAVALVAAGIARRRPAVSERHVVAFAPWMAVGSCLHVLYVMGGLPPAVRPLAGTPAVYLSVAALAGATWLAIDAGAAALAADAEPDADTDDADRVATNRVPKAIAAIGVLALLPVIATALAVGADGGSLTPRWPAIALVGSIVVGAAAWVGLVRLVPRASITGSVGALAVLGHALDAVSTAVGVDVLGFGERTPLSRLIMDAAAALPTAEALGVGWLFVLVKLALVCGIVVLFADYVEADPTEGYLLLGFIAAVGLGPGAHNLLLFTVAGGA</sequence>
<dbReference type="EMBL" id="FNPC01000006">
    <property type="protein sequence ID" value="SDY55346.1"/>
    <property type="molecule type" value="Genomic_DNA"/>
</dbReference>
<name>A0A1H3KTK6_9EURY</name>
<reference evidence="3" key="1">
    <citation type="submission" date="2016-10" db="EMBL/GenBank/DDBJ databases">
        <authorList>
            <person name="Varghese N."/>
            <person name="Submissions S."/>
        </authorList>
    </citation>
    <scope>NUCLEOTIDE SEQUENCE [LARGE SCALE GENOMIC DNA]</scope>
    <source>
        <strain evidence="3">DC30,IBRC 10041,KCTC 4046</strain>
    </source>
</reference>
<dbReference type="PANTHER" id="PTHR40700:SF1">
    <property type="entry name" value="DUF63 DOMAIN-CONTAINING PROTEIN"/>
    <property type="match status" value="1"/>
</dbReference>
<keyword evidence="3" id="KW-1185">Reference proteome</keyword>
<keyword evidence="1" id="KW-1133">Transmembrane helix</keyword>
<dbReference type="PANTHER" id="PTHR40700">
    <property type="entry name" value="HYPOTHETICAL MEMBRANE PROTEIN, CONSERVED, DUF63 FAMILY"/>
    <property type="match status" value="1"/>
</dbReference>
<keyword evidence="1" id="KW-0472">Membrane</keyword>
<proteinExistence type="predicted"/>
<keyword evidence="1" id="KW-0812">Transmembrane</keyword>
<evidence type="ECO:0000313" key="3">
    <source>
        <dbReference type="Proteomes" id="UP000199079"/>
    </source>
</evidence>
<feature type="transmembrane region" description="Helical" evidence="1">
    <location>
        <begin position="76"/>
        <end position="102"/>
    </location>
</feature>
<evidence type="ECO:0000256" key="1">
    <source>
        <dbReference type="SAM" id="Phobius"/>
    </source>
</evidence>
<organism evidence="2 3">
    <name type="scientific">Halopenitus persicus</name>
    <dbReference type="NCBI Taxonomy" id="1048396"/>
    <lineage>
        <taxon>Archaea</taxon>
        <taxon>Methanobacteriati</taxon>
        <taxon>Methanobacteriota</taxon>
        <taxon>Stenosarchaea group</taxon>
        <taxon>Halobacteria</taxon>
        <taxon>Halobacteriales</taxon>
        <taxon>Haloferacaceae</taxon>
        <taxon>Halopenitus</taxon>
    </lineage>
</organism>
<dbReference type="InterPro" id="IPR002749">
    <property type="entry name" value="DUF63"/>
</dbReference>
<gene>
    <name evidence="2" type="ORF">SAMN05216564_106146</name>
</gene>
<feature type="transmembrane region" description="Helical" evidence="1">
    <location>
        <begin position="42"/>
        <end position="64"/>
    </location>
</feature>
<protein>
    <submittedName>
        <fullName evidence="2">Uncharacterized membrane protein</fullName>
    </submittedName>
</protein>
<dbReference type="Proteomes" id="UP000199079">
    <property type="component" value="Unassembled WGS sequence"/>
</dbReference>